<proteinExistence type="predicted"/>
<reference evidence="1" key="2">
    <citation type="submission" date="2020-09" db="EMBL/GenBank/DDBJ databases">
        <authorList>
            <person name="Sun Q."/>
            <person name="Kim S."/>
        </authorList>
    </citation>
    <scope>NUCLEOTIDE SEQUENCE</scope>
    <source>
        <strain evidence="1">KCTC 22164</strain>
    </source>
</reference>
<dbReference type="AlphaFoldDB" id="A0A918JKV4"/>
<dbReference type="PIRSF" id="PIRSF004525">
    <property type="entry name" value="Pilin_peptidase-dep_B_prd"/>
    <property type="match status" value="1"/>
</dbReference>
<accession>A0A918JKV4</accession>
<sequence length="201" mass="22469">MLARGYSLTELLIALGAGAMLISACATVGGRFIGKNVALDQKLIVAEESQLLRRHIQQQLRRAGYQHVPVADRLTHSNQSFQAAWAIGQHADETSNSCVLFAYDLNKNGILDEQTPNERFGFRWHDHALEARIDGRGCNENGWQDLTSPDIRVSLFQLSYDPLTPAIIDVTLALQYHQQADSIKVSRFSVALPNYLGLWHE</sequence>
<evidence type="ECO:0000313" key="2">
    <source>
        <dbReference type="Proteomes" id="UP000631300"/>
    </source>
</evidence>
<evidence type="ECO:0000313" key="1">
    <source>
        <dbReference type="EMBL" id="GGW86072.1"/>
    </source>
</evidence>
<dbReference type="EMBL" id="BMXP01000004">
    <property type="protein sequence ID" value="GGW86072.1"/>
    <property type="molecule type" value="Genomic_DNA"/>
</dbReference>
<name>A0A918JKV4_9ALTE</name>
<comment type="caution">
    <text evidence="1">The sequence shown here is derived from an EMBL/GenBank/DDBJ whole genome shotgun (WGS) entry which is preliminary data.</text>
</comment>
<keyword evidence="2" id="KW-1185">Reference proteome</keyword>
<dbReference type="InterPro" id="IPR016419">
    <property type="entry name" value="Prepilin_Pept-dep_B_prd"/>
</dbReference>
<dbReference type="PROSITE" id="PS51257">
    <property type="entry name" value="PROKAR_LIPOPROTEIN"/>
    <property type="match status" value="1"/>
</dbReference>
<gene>
    <name evidence="1" type="ORF">GCM10007391_19660</name>
</gene>
<organism evidence="1 2">
    <name type="scientific">Alteromonas halophila</name>
    <dbReference type="NCBI Taxonomy" id="516698"/>
    <lineage>
        <taxon>Bacteria</taxon>
        <taxon>Pseudomonadati</taxon>
        <taxon>Pseudomonadota</taxon>
        <taxon>Gammaproteobacteria</taxon>
        <taxon>Alteromonadales</taxon>
        <taxon>Alteromonadaceae</taxon>
        <taxon>Alteromonas/Salinimonas group</taxon>
        <taxon>Alteromonas</taxon>
    </lineage>
</organism>
<protein>
    <submittedName>
        <fullName evidence="1">Cleavage protein</fullName>
    </submittedName>
</protein>
<dbReference type="RefSeq" id="WP_189405973.1">
    <property type="nucleotide sequence ID" value="NZ_BMXP01000004.1"/>
</dbReference>
<dbReference type="Proteomes" id="UP000631300">
    <property type="component" value="Unassembled WGS sequence"/>
</dbReference>
<reference evidence="1" key="1">
    <citation type="journal article" date="2014" name="Int. J. Syst. Evol. Microbiol.">
        <title>Complete genome sequence of Corynebacterium casei LMG S-19264T (=DSM 44701T), isolated from a smear-ripened cheese.</title>
        <authorList>
            <consortium name="US DOE Joint Genome Institute (JGI-PGF)"/>
            <person name="Walter F."/>
            <person name="Albersmeier A."/>
            <person name="Kalinowski J."/>
            <person name="Ruckert C."/>
        </authorList>
    </citation>
    <scope>NUCLEOTIDE SEQUENCE</scope>
    <source>
        <strain evidence="1">KCTC 22164</strain>
    </source>
</reference>